<dbReference type="EMBL" id="NCXO01000003">
    <property type="protein sequence ID" value="OSC35579.1"/>
    <property type="molecule type" value="Genomic_DNA"/>
</dbReference>
<dbReference type="InterPro" id="IPR007115">
    <property type="entry name" value="6-PTP_synth/QueD"/>
</dbReference>
<sequence>MSTTDRRTCTRRLHFSAGHRVMGHESKCATAHGHNYLVYVTAEAPHLDSVGRVIDFSVLKSAVGTWIDENWDHTFLVSSDDTDTITALKTMPGAKEPFICPFNPTAEEIASYLLGTVCPSVLDHTDVTITKVEVRETENCFAEAQSNQID</sequence>
<proteinExistence type="inferred from homology"/>
<dbReference type="Pfam" id="PF01242">
    <property type="entry name" value="PTPS"/>
    <property type="match status" value="1"/>
</dbReference>
<dbReference type="Gene3D" id="3.30.479.10">
    <property type="entry name" value="6-pyruvoyl tetrahydropterin synthase/QueD"/>
    <property type="match status" value="1"/>
</dbReference>
<comment type="cofactor">
    <cofactor evidence="1">
        <name>Zn(2+)</name>
        <dbReference type="ChEBI" id="CHEBI:29105"/>
    </cofactor>
</comment>
<evidence type="ECO:0000256" key="5">
    <source>
        <dbReference type="ARBA" id="ARBA00018141"/>
    </source>
</evidence>
<comment type="caution">
    <text evidence="11">The sequence shown here is derived from an EMBL/GenBank/DDBJ whole genome shotgun (WGS) entry which is preliminary data.</text>
</comment>
<evidence type="ECO:0000256" key="2">
    <source>
        <dbReference type="ARBA" id="ARBA00005061"/>
    </source>
</evidence>
<evidence type="ECO:0000256" key="3">
    <source>
        <dbReference type="ARBA" id="ARBA00008900"/>
    </source>
</evidence>
<evidence type="ECO:0000256" key="9">
    <source>
        <dbReference type="ARBA" id="ARBA00031449"/>
    </source>
</evidence>
<dbReference type="GO" id="GO:0046872">
    <property type="term" value="F:metal ion binding"/>
    <property type="evidence" value="ECO:0007669"/>
    <property type="project" value="UniProtKB-KW"/>
</dbReference>
<evidence type="ECO:0000256" key="4">
    <source>
        <dbReference type="ARBA" id="ARBA00012982"/>
    </source>
</evidence>
<keyword evidence="7" id="KW-0862">Zinc</keyword>
<comment type="catalytic activity">
    <reaction evidence="10">
        <text>7,8-dihydroneopterin 3'-triphosphate + H2O = 6-carboxy-5,6,7,8-tetrahydropterin + triphosphate + acetaldehyde + 2 H(+)</text>
        <dbReference type="Rhea" id="RHEA:27966"/>
        <dbReference type="ChEBI" id="CHEBI:15343"/>
        <dbReference type="ChEBI" id="CHEBI:15377"/>
        <dbReference type="ChEBI" id="CHEBI:15378"/>
        <dbReference type="ChEBI" id="CHEBI:18036"/>
        <dbReference type="ChEBI" id="CHEBI:58462"/>
        <dbReference type="ChEBI" id="CHEBI:61032"/>
        <dbReference type="EC" id="4.1.2.50"/>
    </reaction>
</comment>
<evidence type="ECO:0000256" key="10">
    <source>
        <dbReference type="ARBA" id="ARBA00048807"/>
    </source>
</evidence>
<dbReference type="PANTHER" id="PTHR12589:SF7">
    <property type="entry name" value="6-PYRUVOYL TETRAHYDROBIOPTERIN SYNTHASE"/>
    <property type="match status" value="1"/>
</dbReference>
<accession>A0AA91ST24</accession>
<dbReference type="SUPFAM" id="SSF55620">
    <property type="entry name" value="Tetrahydrobiopterin biosynthesis enzymes-like"/>
    <property type="match status" value="1"/>
</dbReference>
<evidence type="ECO:0000313" key="12">
    <source>
        <dbReference type="Proteomes" id="UP000193577"/>
    </source>
</evidence>
<protein>
    <recommendedName>
        <fullName evidence="5">6-carboxy-5,6,7,8-tetrahydropterin synthase</fullName>
        <ecNumber evidence="4">4.1.2.50</ecNumber>
    </recommendedName>
    <alternativeName>
        <fullName evidence="9">Queuosine biosynthesis protein QueD</fullName>
    </alternativeName>
</protein>
<dbReference type="Proteomes" id="UP000193577">
    <property type="component" value="Unassembled WGS sequence"/>
</dbReference>
<organism evidence="11 12">
    <name type="scientific">Mycolicibacillus koreensis</name>
    <dbReference type="NCBI Taxonomy" id="1069220"/>
    <lineage>
        <taxon>Bacteria</taxon>
        <taxon>Bacillati</taxon>
        <taxon>Actinomycetota</taxon>
        <taxon>Actinomycetes</taxon>
        <taxon>Mycobacteriales</taxon>
        <taxon>Mycobacteriaceae</taxon>
        <taxon>Mycolicibacillus</taxon>
    </lineage>
</organism>
<dbReference type="RefSeq" id="WP_069391519.1">
    <property type="nucleotide sequence ID" value="NZ_AP022594.1"/>
</dbReference>
<reference evidence="11 12" key="1">
    <citation type="submission" date="2017-04" db="EMBL/GenBank/DDBJ databases">
        <title>The new phylogeny of genus Mycobacterium.</title>
        <authorList>
            <person name="Tortoli E."/>
            <person name="Trovato A."/>
            <person name="Cirillo D.M."/>
        </authorList>
    </citation>
    <scope>NUCLEOTIDE SEQUENCE [LARGE SCALE GENOMIC DNA]</scope>
    <source>
        <strain evidence="11 12">KCTC 19819</strain>
    </source>
</reference>
<keyword evidence="12" id="KW-1185">Reference proteome</keyword>
<dbReference type="EC" id="4.1.2.50" evidence="4"/>
<evidence type="ECO:0000256" key="8">
    <source>
        <dbReference type="ARBA" id="ARBA00023239"/>
    </source>
</evidence>
<keyword evidence="6" id="KW-0479">Metal-binding</keyword>
<evidence type="ECO:0000256" key="7">
    <source>
        <dbReference type="ARBA" id="ARBA00022833"/>
    </source>
</evidence>
<dbReference type="PANTHER" id="PTHR12589">
    <property type="entry name" value="PYRUVOYL TETRAHYDROBIOPTERIN SYNTHASE"/>
    <property type="match status" value="1"/>
</dbReference>
<dbReference type="InterPro" id="IPR038418">
    <property type="entry name" value="6-PTP_synth/QueD_sf"/>
</dbReference>
<evidence type="ECO:0000256" key="6">
    <source>
        <dbReference type="ARBA" id="ARBA00022723"/>
    </source>
</evidence>
<evidence type="ECO:0000313" key="11">
    <source>
        <dbReference type="EMBL" id="OSC35579.1"/>
    </source>
</evidence>
<evidence type="ECO:0000256" key="1">
    <source>
        <dbReference type="ARBA" id="ARBA00001947"/>
    </source>
</evidence>
<keyword evidence="8" id="KW-0456">Lyase</keyword>
<dbReference type="AlphaFoldDB" id="A0AA91ST24"/>
<name>A0AA91ST24_9MYCO</name>
<comment type="similarity">
    <text evidence="3">Belongs to the PTPS family. QueD subfamily.</text>
</comment>
<gene>
    <name evidence="11" type="ORF">B8W67_02340</name>
</gene>
<dbReference type="GO" id="GO:0070497">
    <property type="term" value="F:6-carboxytetrahydropterin synthase activity"/>
    <property type="evidence" value="ECO:0007669"/>
    <property type="project" value="UniProtKB-EC"/>
</dbReference>
<comment type="pathway">
    <text evidence="2">Purine metabolism; 7-cyano-7-deazaguanine biosynthesis.</text>
</comment>